<name>A0A4Q7VG39_9BURK</name>
<keyword evidence="4" id="KW-0808">Transferase</keyword>
<feature type="transmembrane region" description="Helical" evidence="6">
    <location>
        <begin position="293"/>
        <end position="312"/>
    </location>
</feature>
<dbReference type="EMBL" id="SHKP01000007">
    <property type="protein sequence ID" value="RZT94971.1"/>
    <property type="molecule type" value="Genomic_DNA"/>
</dbReference>
<dbReference type="Gene3D" id="1.10.287.130">
    <property type="match status" value="1"/>
</dbReference>
<sequence>MLAASDGGKVELFSEFLDQPTFSGPGYEQTFVTYLGEKYVSRPPNAIVVVGQFALDYLLRHRAELFADVPVVHIGVDQSFVRSLQPLPAGVVGVPVVYDYAGTIEQALLWHPQARRLVVVTGVSSVDHERNATTRAAIASLARPPAVEFLTGLPSDVLASRLAALGTGDVVFTPGYYRDGAGRAFAPREAAELIAAASGAPVYGPYSTFIGTGAVGGRMPTFVEMGRQGARTLNAVLAGTPLTKLDLPEVIPAQVQIDWRQARRWGIGADAIPADAIVHFKEPSFWGRYRDQALLMVAVLLIQAALIAALLVERRSRRRTAAALEESETRMSLATRAASISMWIWDVARDRIWTTPRAAQRAGLPQESAIQFEQVLQTVHPADREGFDRAVRQAVAKRVELDVEYRMLQPGGEVRWIAARGRAENGAGERVTGVALDITERKTAELQAQKDRAALTHMTRVSMMGQLSASIAHQLNQPLAAILGNAEAARKMLERPQLDLDELKDICDDIVTENNRAAEVIRRLGALYKRGEMKFEPLDLNELVYETLDLVHTEMMNRHVVAATDLADSLPAVDGGRVQLQQVLLNLILNAADAMSGIEVTQRRLVVRTELQGTNVRLCVVDRGTGIAPEDVRNVFDAFWSTKAGGIGVGLAICQSIIKAHRGTLTASNNADGGATFCASWPVRQQD</sequence>
<gene>
    <name evidence="10" type="ORF">EV670_2717</name>
</gene>
<dbReference type="SMART" id="SM00388">
    <property type="entry name" value="HisKA"/>
    <property type="match status" value="1"/>
</dbReference>
<dbReference type="InterPro" id="IPR005467">
    <property type="entry name" value="His_kinase_dom"/>
</dbReference>
<dbReference type="CDD" id="cd00130">
    <property type="entry name" value="PAS"/>
    <property type="match status" value="1"/>
</dbReference>
<dbReference type="SUPFAM" id="SSF55874">
    <property type="entry name" value="ATPase domain of HSP90 chaperone/DNA topoisomerase II/histidine kinase"/>
    <property type="match status" value="1"/>
</dbReference>
<dbReference type="PANTHER" id="PTHR43304">
    <property type="entry name" value="PHYTOCHROME-LIKE PROTEIN CPH1"/>
    <property type="match status" value="1"/>
</dbReference>
<dbReference type="InterPro" id="IPR003661">
    <property type="entry name" value="HisK_dim/P_dom"/>
</dbReference>
<evidence type="ECO:0000256" key="1">
    <source>
        <dbReference type="ARBA" id="ARBA00000085"/>
    </source>
</evidence>
<protein>
    <recommendedName>
        <fullName evidence="2">histidine kinase</fullName>
        <ecNumber evidence="2">2.7.13.3</ecNumber>
    </recommendedName>
</protein>
<evidence type="ECO:0000259" key="7">
    <source>
        <dbReference type="PROSITE" id="PS50109"/>
    </source>
</evidence>
<feature type="domain" description="PAS" evidence="8">
    <location>
        <begin position="327"/>
        <end position="398"/>
    </location>
</feature>
<evidence type="ECO:0000259" key="9">
    <source>
        <dbReference type="PROSITE" id="PS50113"/>
    </source>
</evidence>
<dbReference type="InterPro" id="IPR035965">
    <property type="entry name" value="PAS-like_dom_sf"/>
</dbReference>
<dbReference type="PROSITE" id="PS50109">
    <property type="entry name" value="HIS_KIN"/>
    <property type="match status" value="1"/>
</dbReference>
<dbReference type="InterPro" id="IPR013655">
    <property type="entry name" value="PAS_fold_3"/>
</dbReference>
<dbReference type="CDD" id="cd00082">
    <property type="entry name" value="HisKA"/>
    <property type="match status" value="1"/>
</dbReference>
<dbReference type="EC" id="2.7.13.3" evidence="2"/>
<evidence type="ECO:0000256" key="6">
    <source>
        <dbReference type="SAM" id="Phobius"/>
    </source>
</evidence>
<dbReference type="PANTHER" id="PTHR43304:SF1">
    <property type="entry name" value="PAC DOMAIN-CONTAINING PROTEIN"/>
    <property type="match status" value="1"/>
</dbReference>
<dbReference type="Pfam" id="PF08447">
    <property type="entry name" value="PAS_3"/>
    <property type="match status" value="1"/>
</dbReference>
<dbReference type="Gene3D" id="3.40.50.2300">
    <property type="match status" value="2"/>
</dbReference>
<dbReference type="RefSeq" id="WP_130433010.1">
    <property type="nucleotide sequence ID" value="NZ_SHKP01000007.1"/>
</dbReference>
<comment type="caution">
    <text evidence="10">The sequence shown here is derived from an EMBL/GenBank/DDBJ whole genome shotgun (WGS) entry which is preliminary data.</text>
</comment>
<feature type="domain" description="Histidine kinase" evidence="7">
    <location>
        <begin position="470"/>
        <end position="685"/>
    </location>
</feature>
<evidence type="ECO:0000256" key="2">
    <source>
        <dbReference type="ARBA" id="ARBA00012438"/>
    </source>
</evidence>
<keyword evidence="3" id="KW-0597">Phosphoprotein</keyword>
<reference evidence="10 11" key="1">
    <citation type="submission" date="2019-02" db="EMBL/GenBank/DDBJ databases">
        <title>Genomic Encyclopedia of Type Strains, Phase IV (KMG-IV): sequencing the most valuable type-strain genomes for metagenomic binning, comparative biology and taxonomic classification.</title>
        <authorList>
            <person name="Goeker M."/>
        </authorList>
    </citation>
    <scope>NUCLEOTIDE SEQUENCE [LARGE SCALE GENOMIC DNA]</scope>
    <source>
        <strain evidence="10 11">DSM 19570</strain>
    </source>
</reference>
<keyword evidence="6" id="KW-0812">Transmembrane</keyword>
<dbReference type="GO" id="GO:0000155">
    <property type="term" value="F:phosphorelay sensor kinase activity"/>
    <property type="evidence" value="ECO:0007669"/>
    <property type="project" value="InterPro"/>
</dbReference>
<dbReference type="InterPro" id="IPR000700">
    <property type="entry name" value="PAS-assoc_C"/>
</dbReference>
<evidence type="ECO:0000313" key="11">
    <source>
        <dbReference type="Proteomes" id="UP000293671"/>
    </source>
</evidence>
<dbReference type="Gene3D" id="3.30.450.20">
    <property type="entry name" value="PAS domain"/>
    <property type="match status" value="1"/>
</dbReference>
<keyword evidence="5" id="KW-0418">Kinase</keyword>
<evidence type="ECO:0000256" key="3">
    <source>
        <dbReference type="ARBA" id="ARBA00022553"/>
    </source>
</evidence>
<dbReference type="InterPro" id="IPR052162">
    <property type="entry name" value="Sensor_kinase/Photoreceptor"/>
</dbReference>
<evidence type="ECO:0000256" key="5">
    <source>
        <dbReference type="ARBA" id="ARBA00022777"/>
    </source>
</evidence>
<proteinExistence type="predicted"/>
<keyword evidence="11" id="KW-1185">Reference proteome</keyword>
<dbReference type="SUPFAM" id="SSF47384">
    <property type="entry name" value="Homodimeric domain of signal transducing histidine kinase"/>
    <property type="match status" value="1"/>
</dbReference>
<dbReference type="SMART" id="SM00387">
    <property type="entry name" value="HATPase_c"/>
    <property type="match status" value="1"/>
</dbReference>
<dbReference type="Gene3D" id="2.10.70.100">
    <property type="match status" value="1"/>
</dbReference>
<feature type="domain" description="PAC" evidence="9">
    <location>
        <begin position="401"/>
        <end position="450"/>
    </location>
</feature>
<dbReference type="AlphaFoldDB" id="A0A4Q7VG39"/>
<accession>A0A4Q7VG39</accession>
<dbReference type="InterPro" id="IPR003594">
    <property type="entry name" value="HATPase_dom"/>
</dbReference>
<dbReference type="PROSITE" id="PS50113">
    <property type="entry name" value="PAC"/>
    <property type="match status" value="1"/>
</dbReference>
<dbReference type="SUPFAM" id="SSF55785">
    <property type="entry name" value="PYP-like sensor domain (PAS domain)"/>
    <property type="match status" value="1"/>
</dbReference>
<dbReference type="InterPro" id="IPR036890">
    <property type="entry name" value="HATPase_C_sf"/>
</dbReference>
<dbReference type="Proteomes" id="UP000293671">
    <property type="component" value="Unassembled WGS sequence"/>
</dbReference>
<dbReference type="InterPro" id="IPR036097">
    <property type="entry name" value="HisK_dim/P_sf"/>
</dbReference>
<evidence type="ECO:0000256" key="4">
    <source>
        <dbReference type="ARBA" id="ARBA00022679"/>
    </source>
</evidence>
<keyword evidence="6" id="KW-0472">Membrane</keyword>
<dbReference type="NCBIfam" id="TIGR00229">
    <property type="entry name" value="sensory_box"/>
    <property type="match status" value="1"/>
</dbReference>
<organism evidence="10 11">
    <name type="scientific">Rivibacter subsaxonicus</name>
    <dbReference type="NCBI Taxonomy" id="457575"/>
    <lineage>
        <taxon>Bacteria</taxon>
        <taxon>Pseudomonadati</taxon>
        <taxon>Pseudomonadota</taxon>
        <taxon>Betaproteobacteria</taxon>
        <taxon>Burkholderiales</taxon>
        <taxon>Rivibacter</taxon>
    </lineage>
</organism>
<dbReference type="OrthoDB" id="9772100at2"/>
<evidence type="ECO:0000313" key="10">
    <source>
        <dbReference type="EMBL" id="RZT94971.1"/>
    </source>
</evidence>
<dbReference type="InterPro" id="IPR004358">
    <property type="entry name" value="Sig_transdc_His_kin-like_C"/>
</dbReference>
<dbReference type="Pfam" id="PF00512">
    <property type="entry name" value="HisKA"/>
    <property type="match status" value="1"/>
</dbReference>
<dbReference type="InterPro" id="IPR000014">
    <property type="entry name" value="PAS"/>
</dbReference>
<dbReference type="PRINTS" id="PR00344">
    <property type="entry name" value="BCTRLSENSOR"/>
</dbReference>
<dbReference type="Gene3D" id="3.30.565.10">
    <property type="entry name" value="Histidine kinase-like ATPase, C-terminal domain"/>
    <property type="match status" value="1"/>
</dbReference>
<dbReference type="Pfam" id="PF02518">
    <property type="entry name" value="HATPase_c"/>
    <property type="match status" value="1"/>
</dbReference>
<evidence type="ECO:0000259" key="8">
    <source>
        <dbReference type="PROSITE" id="PS50112"/>
    </source>
</evidence>
<dbReference type="PROSITE" id="PS50112">
    <property type="entry name" value="PAS"/>
    <property type="match status" value="1"/>
</dbReference>
<keyword evidence="6" id="KW-1133">Transmembrane helix</keyword>
<comment type="catalytic activity">
    <reaction evidence="1">
        <text>ATP + protein L-histidine = ADP + protein N-phospho-L-histidine.</text>
        <dbReference type="EC" id="2.7.13.3"/>
    </reaction>
</comment>